<evidence type="ECO:0000256" key="2">
    <source>
        <dbReference type="ARBA" id="ARBA00022801"/>
    </source>
</evidence>
<dbReference type="Pfam" id="PF01522">
    <property type="entry name" value="Polysacc_deac_1"/>
    <property type="match status" value="1"/>
</dbReference>
<evidence type="ECO:0000313" key="5">
    <source>
        <dbReference type="Proteomes" id="UP001501410"/>
    </source>
</evidence>
<dbReference type="PANTHER" id="PTHR10587:SF133">
    <property type="entry name" value="CHITIN DEACETYLASE 1-RELATED"/>
    <property type="match status" value="1"/>
</dbReference>
<keyword evidence="2" id="KW-0378">Hydrolase</keyword>
<accession>A0ABP8MG45</accession>
<proteinExistence type="predicted"/>
<reference evidence="5" key="1">
    <citation type="journal article" date="2019" name="Int. J. Syst. Evol. Microbiol.">
        <title>The Global Catalogue of Microorganisms (GCM) 10K type strain sequencing project: providing services to taxonomists for standard genome sequencing and annotation.</title>
        <authorList>
            <consortium name="The Broad Institute Genomics Platform"/>
            <consortium name="The Broad Institute Genome Sequencing Center for Infectious Disease"/>
            <person name="Wu L."/>
            <person name="Ma J."/>
        </authorList>
    </citation>
    <scope>NUCLEOTIDE SEQUENCE [LARGE SCALE GENOMIC DNA]</scope>
    <source>
        <strain evidence="5">JCM 31921</strain>
    </source>
</reference>
<dbReference type="InterPro" id="IPR002509">
    <property type="entry name" value="NODB_dom"/>
</dbReference>
<evidence type="ECO:0000313" key="4">
    <source>
        <dbReference type="EMBL" id="GAA4448643.1"/>
    </source>
</evidence>
<comment type="caution">
    <text evidence="4">The sequence shown here is derived from an EMBL/GenBank/DDBJ whole genome shotgun (WGS) entry which is preliminary data.</text>
</comment>
<dbReference type="RefSeq" id="WP_344821673.1">
    <property type="nucleotide sequence ID" value="NZ_BAABEZ010000001.1"/>
</dbReference>
<dbReference type="Proteomes" id="UP001501410">
    <property type="component" value="Unassembled WGS sequence"/>
</dbReference>
<feature type="domain" description="NodB homology" evidence="3">
    <location>
        <begin position="26"/>
        <end position="203"/>
    </location>
</feature>
<keyword evidence="5" id="KW-1185">Reference proteome</keyword>
<dbReference type="Gene3D" id="3.20.20.370">
    <property type="entry name" value="Glycoside hydrolase/deacetylase"/>
    <property type="match status" value="1"/>
</dbReference>
<gene>
    <name evidence="4" type="ORF">GCM10023092_01510</name>
</gene>
<evidence type="ECO:0000259" key="3">
    <source>
        <dbReference type="PROSITE" id="PS51677"/>
    </source>
</evidence>
<protein>
    <submittedName>
        <fullName evidence="4">Polysaccharide deacetylase family protein</fullName>
    </submittedName>
</protein>
<keyword evidence="1" id="KW-0479">Metal-binding</keyword>
<dbReference type="PROSITE" id="PS51677">
    <property type="entry name" value="NODB"/>
    <property type="match status" value="1"/>
</dbReference>
<name>A0ABP8MG45_9BACT</name>
<organism evidence="4 5">
    <name type="scientific">Rurimicrobium arvi</name>
    <dbReference type="NCBI Taxonomy" id="2049916"/>
    <lineage>
        <taxon>Bacteria</taxon>
        <taxon>Pseudomonadati</taxon>
        <taxon>Bacteroidota</taxon>
        <taxon>Chitinophagia</taxon>
        <taxon>Chitinophagales</taxon>
        <taxon>Chitinophagaceae</taxon>
        <taxon>Rurimicrobium</taxon>
    </lineage>
</organism>
<dbReference type="SUPFAM" id="SSF88713">
    <property type="entry name" value="Glycoside hydrolase/deacetylase"/>
    <property type="match status" value="1"/>
</dbReference>
<evidence type="ECO:0000256" key="1">
    <source>
        <dbReference type="ARBA" id="ARBA00022723"/>
    </source>
</evidence>
<dbReference type="InterPro" id="IPR050248">
    <property type="entry name" value="Polysacc_deacetylase_ArnD"/>
</dbReference>
<sequence>MYFVKPPALLKRLFPADLTWRKESHDTVYLSFDDGPHPVATPFVLDQLDAFHAKATFFCIGKNVSLHPDIYHRIVIGEHSVGNHTQNHLNGWKTSTDIYLKNVRSATSTIDSTLFRPPYGKIKKAQAVAIQKQGYEIVMWDVLCGDFDTKLSPEQCWQNIRRHLRPGAIVVFHDSAKAWERMRYALPLTLDYCRSQNWKFGTL</sequence>
<dbReference type="EMBL" id="BAABEZ010000001">
    <property type="protein sequence ID" value="GAA4448643.1"/>
    <property type="molecule type" value="Genomic_DNA"/>
</dbReference>
<dbReference type="InterPro" id="IPR011330">
    <property type="entry name" value="Glyco_hydro/deAcase_b/a-brl"/>
</dbReference>
<dbReference type="PANTHER" id="PTHR10587">
    <property type="entry name" value="GLYCOSYL TRANSFERASE-RELATED"/>
    <property type="match status" value="1"/>
</dbReference>